<dbReference type="AlphaFoldDB" id="A0A016UXS4"/>
<reference evidence="2" key="1">
    <citation type="journal article" date="2015" name="Nat. Genet.">
        <title>The genome and transcriptome of the zoonotic hookworm Ancylostoma ceylanicum identify infection-specific gene families.</title>
        <authorList>
            <person name="Schwarz E.M."/>
            <person name="Hu Y."/>
            <person name="Antoshechkin I."/>
            <person name="Miller M.M."/>
            <person name="Sternberg P.W."/>
            <person name="Aroian R.V."/>
        </authorList>
    </citation>
    <scope>NUCLEOTIDE SEQUENCE</scope>
    <source>
        <strain evidence="2">HY135</strain>
    </source>
</reference>
<evidence type="ECO:0000313" key="1">
    <source>
        <dbReference type="EMBL" id="EYC19283.1"/>
    </source>
</evidence>
<keyword evidence="2" id="KW-1185">Reference proteome</keyword>
<name>A0A016UXS4_9BILA</name>
<sequence length="67" mass="7865">MTVRVRCAAWQSRRAVLGNARMIDHHCTKGEGKTTQLQKLATASCLRIRISYTFLEIEQWKRLEQQF</sequence>
<dbReference type="Proteomes" id="UP000024635">
    <property type="component" value="Unassembled WGS sequence"/>
</dbReference>
<accession>A0A016UXS4</accession>
<protein>
    <submittedName>
        <fullName evidence="1">Uncharacterized protein</fullName>
    </submittedName>
</protein>
<organism evidence="1 2">
    <name type="scientific">Ancylostoma ceylanicum</name>
    <dbReference type="NCBI Taxonomy" id="53326"/>
    <lineage>
        <taxon>Eukaryota</taxon>
        <taxon>Metazoa</taxon>
        <taxon>Ecdysozoa</taxon>
        <taxon>Nematoda</taxon>
        <taxon>Chromadorea</taxon>
        <taxon>Rhabditida</taxon>
        <taxon>Rhabditina</taxon>
        <taxon>Rhabditomorpha</taxon>
        <taxon>Strongyloidea</taxon>
        <taxon>Ancylostomatidae</taxon>
        <taxon>Ancylostomatinae</taxon>
        <taxon>Ancylostoma</taxon>
    </lineage>
</organism>
<proteinExistence type="predicted"/>
<comment type="caution">
    <text evidence="1">The sequence shown here is derived from an EMBL/GenBank/DDBJ whole genome shotgun (WGS) entry which is preliminary data.</text>
</comment>
<gene>
    <name evidence="1" type="primary">Acey_s0025.g1290</name>
    <name evidence="1" type="ORF">Y032_0025g1290</name>
</gene>
<evidence type="ECO:0000313" key="2">
    <source>
        <dbReference type="Proteomes" id="UP000024635"/>
    </source>
</evidence>
<dbReference type="EMBL" id="JARK01001361">
    <property type="protein sequence ID" value="EYC19283.1"/>
    <property type="molecule type" value="Genomic_DNA"/>
</dbReference>